<dbReference type="PANTHER" id="PTHR43300">
    <property type="entry name" value="ACETYLTRANSFERASE"/>
    <property type="match status" value="1"/>
</dbReference>
<dbReference type="SUPFAM" id="SSF51161">
    <property type="entry name" value="Trimeric LpxA-like enzymes"/>
    <property type="match status" value="1"/>
</dbReference>
<reference evidence="5" key="1">
    <citation type="submission" date="2020-03" db="EMBL/GenBank/DDBJ databases">
        <title>The deep terrestrial virosphere.</title>
        <authorList>
            <person name="Holmfeldt K."/>
            <person name="Nilsson E."/>
            <person name="Simone D."/>
            <person name="Lopez-Fernandez M."/>
            <person name="Wu X."/>
            <person name="de Brujin I."/>
            <person name="Lundin D."/>
            <person name="Andersson A."/>
            <person name="Bertilsson S."/>
            <person name="Dopson M."/>
        </authorList>
    </citation>
    <scope>NUCLEOTIDE SEQUENCE</scope>
    <source>
        <strain evidence="5">MM415B02388</strain>
    </source>
</reference>
<keyword evidence="1" id="KW-0028">Amino-acid biosynthesis</keyword>
<dbReference type="InterPro" id="IPR050179">
    <property type="entry name" value="Trans_hexapeptide_repeat"/>
</dbReference>
<evidence type="ECO:0000256" key="2">
    <source>
        <dbReference type="ARBA" id="ARBA00022679"/>
    </source>
</evidence>
<dbReference type="PANTHER" id="PTHR43300:SF10">
    <property type="entry name" value="2,3,4,5-TETRAHYDROPYRIDINE-2,6-DICARBOXYLATE N-ACETYLTRANSFERASE"/>
    <property type="match status" value="1"/>
</dbReference>
<dbReference type="EMBL" id="MT142908">
    <property type="protein sequence ID" value="QJA90362.1"/>
    <property type="molecule type" value="Genomic_DNA"/>
</dbReference>
<keyword evidence="4" id="KW-0457">Lysine biosynthesis</keyword>
<protein>
    <submittedName>
        <fullName evidence="5">Putative acetyltransferase</fullName>
    </submittedName>
</protein>
<keyword evidence="3" id="KW-0220">Diaminopimelate biosynthesis</keyword>
<dbReference type="InterPro" id="IPR001451">
    <property type="entry name" value="Hexapep"/>
</dbReference>
<evidence type="ECO:0000256" key="3">
    <source>
        <dbReference type="ARBA" id="ARBA00022915"/>
    </source>
</evidence>
<evidence type="ECO:0000313" key="5">
    <source>
        <dbReference type="EMBL" id="QJA90362.1"/>
    </source>
</evidence>
<dbReference type="Gene3D" id="2.160.10.10">
    <property type="entry name" value="Hexapeptide repeat proteins"/>
    <property type="match status" value="1"/>
</dbReference>
<dbReference type="CDD" id="cd03358">
    <property type="entry name" value="LbH_WxcM_N_like"/>
    <property type="match status" value="1"/>
</dbReference>
<keyword evidence="2 5" id="KW-0808">Transferase</keyword>
<organism evidence="5">
    <name type="scientific">viral metagenome</name>
    <dbReference type="NCBI Taxonomy" id="1070528"/>
    <lineage>
        <taxon>unclassified sequences</taxon>
        <taxon>metagenomes</taxon>
        <taxon>organismal metagenomes</taxon>
    </lineage>
</organism>
<gene>
    <name evidence="5" type="ORF">MM415B02388_0003</name>
</gene>
<dbReference type="Pfam" id="PF00132">
    <property type="entry name" value="Hexapep"/>
    <property type="match status" value="2"/>
</dbReference>
<dbReference type="GO" id="GO:0016740">
    <property type="term" value="F:transferase activity"/>
    <property type="evidence" value="ECO:0007669"/>
    <property type="project" value="UniProtKB-KW"/>
</dbReference>
<name>A0A6M3L996_9ZZZZ</name>
<dbReference type="GO" id="GO:0009085">
    <property type="term" value="P:lysine biosynthetic process"/>
    <property type="evidence" value="ECO:0007669"/>
    <property type="project" value="UniProtKB-KW"/>
</dbReference>
<dbReference type="AlphaFoldDB" id="A0A6M3L996"/>
<dbReference type="InterPro" id="IPR011004">
    <property type="entry name" value="Trimer_LpxA-like_sf"/>
</dbReference>
<dbReference type="PROSITE" id="PS00101">
    <property type="entry name" value="HEXAPEP_TRANSFERASES"/>
    <property type="match status" value="1"/>
</dbReference>
<proteinExistence type="predicted"/>
<dbReference type="GO" id="GO:0019877">
    <property type="term" value="P:diaminopimelate biosynthetic process"/>
    <property type="evidence" value="ECO:0007669"/>
    <property type="project" value="UniProtKB-KW"/>
</dbReference>
<evidence type="ECO:0000256" key="4">
    <source>
        <dbReference type="ARBA" id="ARBA00023154"/>
    </source>
</evidence>
<dbReference type="InterPro" id="IPR018357">
    <property type="entry name" value="Hexapep_transf_CS"/>
</dbReference>
<sequence length="151" mass="16207">MPISNVKGTGWTWYHADQVNIRDAEIGDGSKVGSFVVIGPNVVIGKNCSIQDFCFIPEGVIIEDGVFVGPGVRFLNDKYPPSHGAWRLQEPTRVGRNAVIGGGAIIMPGIKIGHDAKIGAGALVMKEVYPFEVVVCKVDTMKIVSGWGGRR</sequence>
<evidence type="ECO:0000256" key="1">
    <source>
        <dbReference type="ARBA" id="ARBA00022605"/>
    </source>
</evidence>
<accession>A0A6M3L996</accession>